<name>A0A388KL06_CHABU</name>
<dbReference type="Proteomes" id="UP000265515">
    <property type="component" value="Unassembled WGS sequence"/>
</dbReference>
<dbReference type="EMBL" id="BFEA01000134">
    <property type="protein sequence ID" value="GBG70643.1"/>
    <property type="molecule type" value="Genomic_DNA"/>
</dbReference>
<accession>A0A388KL06</accession>
<reference evidence="2 3" key="1">
    <citation type="journal article" date="2018" name="Cell">
        <title>The Chara Genome: Secondary Complexity and Implications for Plant Terrestrialization.</title>
        <authorList>
            <person name="Nishiyama T."/>
            <person name="Sakayama H."/>
            <person name="Vries J.D."/>
            <person name="Buschmann H."/>
            <person name="Saint-Marcoux D."/>
            <person name="Ullrich K.K."/>
            <person name="Haas F.B."/>
            <person name="Vanderstraeten L."/>
            <person name="Becker D."/>
            <person name="Lang D."/>
            <person name="Vosolsobe S."/>
            <person name="Rombauts S."/>
            <person name="Wilhelmsson P.K.I."/>
            <person name="Janitza P."/>
            <person name="Kern R."/>
            <person name="Heyl A."/>
            <person name="Rumpler F."/>
            <person name="Villalobos L.I.A.C."/>
            <person name="Clay J.M."/>
            <person name="Skokan R."/>
            <person name="Toyoda A."/>
            <person name="Suzuki Y."/>
            <person name="Kagoshima H."/>
            <person name="Schijlen E."/>
            <person name="Tajeshwar N."/>
            <person name="Catarino B."/>
            <person name="Hetherington A.J."/>
            <person name="Saltykova A."/>
            <person name="Bonnot C."/>
            <person name="Breuninger H."/>
            <person name="Symeonidi A."/>
            <person name="Radhakrishnan G.V."/>
            <person name="Van Nieuwerburgh F."/>
            <person name="Deforce D."/>
            <person name="Chang C."/>
            <person name="Karol K.G."/>
            <person name="Hedrich R."/>
            <person name="Ulvskov P."/>
            <person name="Glockner G."/>
            <person name="Delwiche C.F."/>
            <person name="Petrasek J."/>
            <person name="Van de Peer Y."/>
            <person name="Friml J."/>
            <person name="Beilby M."/>
            <person name="Dolan L."/>
            <person name="Kohara Y."/>
            <person name="Sugano S."/>
            <person name="Fujiyama A."/>
            <person name="Delaux P.-M."/>
            <person name="Quint M."/>
            <person name="TheiBen G."/>
            <person name="Hagemann M."/>
            <person name="Harholt J."/>
            <person name="Dunand C."/>
            <person name="Zachgo S."/>
            <person name="Langdale J."/>
            <person name="Maumus F."/>
            <person name="Straeten D.V.D."/>
            <person name="Gould S.B."/>
            <person name="Rensing S.A."/>
        </authorList>
    </citation>
    <scope>NUCLEOTIDE SEQUENCE [LARGE SCALE GENOMIC DNA]</scope>
    <source>
        <strain evidence="2 3">S276</strain>
    </source>
</reference>
<proteinExistence type="predicted"/>
<evidence type="ECO:0000313" key="3">
    <source>
        <dbReference type="Proteomes" id="UP000265515"/>
    </source>
</evidence>
<feature type="region of interest" description="Disordered" evidence="1">
    <location>
        <begin position="56"/>
        <end position="108"/>
    </location>
</feature>
<protein>
    <submittedName>
        <fullName evidence="2">Uncharacterized protein</fullName>
    </submittedName>
</protein>
<sequence>MTCLIDWLKNFPEVHALPEEHRPDFRTETLMDLKALLEEKFQLEPVHPRLLTSLIKPPSLKATPNESGPELKPTTTVEYAKGSHPVNVQGQCQDQDQDQDQGQGQGQG</sequence>
<comment type="caution">
    <text evidence="2">The sequence shown here is derived from an EMBL/GenBank/DDBJ whole genome shotgun (WGS) entry which is preliminary data.</text>
</comment>
<dbReference type="AlphaFoldDB" id="A0A388KL06"/>
<gene>
    <name evidence="2" type="ORF">CBR_g7945</name>
</gene>
<evidence type="ECO:0000256" key="1">
    <source>
        <dbReference type="SAM" id="MobiDB-lite"/>
    </source>
</evidence>
<organism evidence="2 3">
    <name type="scientific">Chara braunii</name>
    <name type="common">Braun's stonewort</name>
    <dbReference type="NCBI Taxonomy" id="69332"/>
    <lineage>
        <taxon>Eukaryota</taxon>
        <taxon>Viridiplantae</taxon>
        <taxon>Streptophyta</taxon>
        <taxon>Charophyceae</taxon>
        <taxon>Charales</taxon>
        <taxon>Characeae</taxon>
        <taxon>Chara</taxon>
    </lineage>
</organism>
<keyword evidence="3" id="KW-1185">Reference proteome</keyword>
<dbReference type="Gramene" id="GBG70643">
    <property type="protein sequence ID" value="GBG70643"/>
    <property type="gene ID" value="CBR_g7945"/>
</dbReference>
<evidence type="ECO:0000313" key="2">
    <source>
        <dbReference type="EMBL" id="GBG70643.1"/>
    </source>
</evidence>